<evidence type="ECO:0000313" key="7">
    <source>
        <dbReference type="EMBL" id="KVH89652.1"/>
    </source>
</evidence>
<name>A0A118JT02_CYNCS</name>
<evidence type="ECO:0000256" key="3">
    <source>
        <dbReference type="ARBA" id="ARBA00023242"/>
    </source>
</evidence>
<keyword evidence="3 4" id="KW-0539">Nucleus</keyword>
<proteinExistence type="predicted"/>
<feature type="region of interest" description="Disordered" evidence="5">
    <location>
        <begin position="1"/>
        <end position="24"/>
    </location>
</feature>
<dbReference type="STRING" id="59895.A0A118JT02"/>
<reference evidence="7 8" key="1">
    <citation type="journal article" date="2016" name="Sci. Rep.">
        <title>The genome sequence of the outbreeding globe artichoke constructed de novo incorporating a phase-aware low-pass sequencing strategy of F1 progeny.</title>
        <authorList>
            <person name="Scaglione D."/>
            <person name="Reyes-Chin-Wo S."/>
            <person name="Acquadro A."/>
            <person name="Froenicke L."/>
            <person name="Portis E."/>
            <person name="Beitel C."/>
            <person name="Tirone M."/>
            <person name="Mauro R."/>
            <person name="Lo Monaco A."/>
            <person name="Mauromicale G."/>
            <person name="Faccioli P."/>
            <person name="Cattivelli L."/>
            <person name="Rieseberg L."/>
            <person name="Michelmore R."/>
            <person name="Lanteri S."/>
        </authorList>
    </citation>
    <scope>NUCLEOTIDE SEQUENCE [LARGE SCALE GENOMIC DNA]</scope>
    <source>
        <strain evidence="7">2C</strain>
    </source>
</reference>
<evidence type="ECO:0000259" key="6">
    <source>
        <dbReference type="Pfam" id="PF14215"/>
    </source>
</evidence>
<dbReference type="Proteomes" id="UP000243975">
    <property type="component" value="Unassembled WGS sequence"/>
</dbReference>
<evidence type="ECO:0000256" key="4">
    <source>
        <dbReference type="RuleBase" id="RU369104"/>
    </source>
</evidence>
<feature type="domain" description="Transcription factor MYC/MYB N-terminal" evidence="6">
    <location>
        <begin position="47"/>
        <end position="170"/>
    </location>
</feature>
<keyword evidence="8" id="KW-1185">Reference proteome</keyword>
<protein>
    <recommendedName>
        <fullName evidence="4">Transcription factor</fullName>
        <shortName evidence="4">bHLH transcription factor</shortName>
    </recommendedName>
    <alternativeName>
        <fullName evidence="4">Basic helix-loop-helix protein</fullName>
    </alternativeName>
</protein>
<keyword evidence="1 4" id="KW-0805">Transcription regulation</keyword>
<feature type="compositionally biased region" description="Polar residues" evidence="5">
    <location>
        <begin position="1"/>
        <end position="11"/>
    </location>
</feature>
<organism evidence="7 8">
    <name type="scientific">Cynara cardunculus var. scolymus</name>
    <name type="common">Globe artichoke</name>
    <name type="synonym">Cynara scolymus</name>
    <dbReference type="NCBI Taxonomy" id="59895"/>
    <lineage>
        <taxon>Eukaryota</taxon>
        <taxon>Viridiplantae</taxon>
        <taxon>Streptophyta</taxon>
        <taxon>Embryophyta</taxon>
        <taxon>Tracheophyta</taxon>
        <taxon>Spermatophyta</taxon>
        <taxon>Magnoliopsida</taxon>
        <taxon>eudicotyledons</taxon>
        <taxon>Gunneridae</taxon>
        <taxon>Pentapetalae</taxon>
        <taxon>asterids</taxon>
        <taxon>campanulids</taxon>
        <taxon>Asterales</taxon>
        <taxon>Asteraceae</taxon>
        <taxon>Carduoideae</taxon>
        <taxon>Cardueae</taxon>
        <taxon>Carduinae</taxon>
        <taxon>Cynara</taxon>
    </lineage>
</organism>
<dbReference type="GO" id="GO:0003700">
    <property type="term" value="F:DNA-binding transcription factor activity"/>
    <property type="evidence" value="ECO:0007669"/>
    <property type="project" value="InterPro"/>
</dbReference>
<dbReference type="Gramene" id="KVH89652">
    <property type="protein sequence ID" value="KVH89652"/>
    <property type="gene ID" value="Ccrd_008355"/>
</dbReference>
<dbReference type="PANTHER" id="PTHR11514:SF131">
    <property type="entry name" value="TRANSCRIPTION FACTOR"/>
    <property type="match status" value="1"/>
</dbReference>
<keyword evidence="2 4" id="KW-0804">Transcription</keyword>
<dbReference type="EMBL" id="LEKV01005182">
    <property type="protein sequence ID" value="KVH89652.1"/>
    <property type="molecule type" value="Genomic_DNA"/>
</dbReference>
<evidence type="ECO:0000313" key="8">
    <source>
        <dbReference type="Proteomes" id="UP000243975"/>
    </source>
</evidence>
<dbReference type="GO" id="GO:0005634">
    <property type="term" value="C:nucleus"/>
    <property type="evidence" value="ECO:0007669"/>
    <property type="project" value="UniProtKB-SubCell"/>
</dbReference>
<evidence type="ECO:0000256" key="5">
    <source>
        <dbReference type="SAM" id="MobiDB-lite"/>
    </source>
</evidence>
<sequence length="355" mass="38656">MSPDLSSFRGNPTTTSPPSMVSPTFDLHNIITDSQPVDHDALQRHLQEQEPQKKVILELHSIISGSQMAENDAMDEVVVTDREWFFFISMTHSFINGNGLVGQTMLSNEAIWICGREGLLVSNCDYARQGESFGLQKMVCIPSTNGVVEFGSTELIRWSWNIIKEIGVLFNSPLDLTTTNGDQSTCPSFPAMYSTQAIPSSSALCANIGPGITSPMAKTPFTFVEKRLSTGIRPILSVSTPMFSKPSPAMNIQYECVPQVFFDIFEWFAKNRVRLKTLLGLGGGGGFLAGVWVAGGGDLVNAKAASWINSPAFEHIMWTPNTLSVSFSAIIFTNPSASSIDFALLLPNIGNFPTV</sequence>
<feature type="compositionally biased region" description="Low complexity" evidence="5">
    <location>
        <begin position="12"/>
        <end position="24"/>
    </location>
</feature>
<comment type="caution">
    <text evidence="7">The sequence shown here is derived from an EMBL/GenBank/DDBJ whole genome shotgun (WGS) entry which is preliminary data.</text>
</comment>
<gene>
    <name evidence="7" type="ORF">Ccrd_008355</name>
</gene>
<dbReference type="InterPro" id="IPR045084">
    <property type="entry name" value="AIB/MYC-like"/>
</dbReference>
<dbReference type="Pfam" id="PF14215">
    <property type="entry name" value="bHLH-MYC_N"/>
    <property type="match status" value="1"/>
</dbReference>
<dbReference type="PANTHER" id="PTHR11514">
    <property type="entry name" value="MYC"/>
    <property type="match status" value="1"/>
</dbReference>
<dbReference type="GO" id="GO:0000976">
    <property type="term" value="F:transcription cis-regulatory region binding"/>
    <property type="evidence" value="ECO:0007669"/>
    <property type="project" value="TreeGrafter"/>
</dbReference>
<comment type="subcellular location">
    <subcellularLocation>
        <location evidence="4">Nucleus</location>
    </subcellularLocation>
</comment>
<dbReference type="AlphaFoldDB" id="A0A118JT02"/>
<evidence type="ECO:0000256" key="2">
    <source>
        <dbReference type="ARBA" id="ARBA00023163"/>
    </source>
</evidence>
<accession>A0A118JT02</accession>
<dbReference type="InterPro" id="IPR025610">
    <property type="entry name" value="MYC/MYB_N"/>
</dbReference>
<evidence type="ECO:0000256" key="1">
    <source>
        <dbReference type="ARBA" id="ARBA00023015"/>
    </source>
</evidence>